<dbReference type="EMBL" id="KZ293668">
    <property type="protein sequence ID" value="PBK89541.1"/>
    <property type="molecule type" value="Genomic_DNA"/>
</dbReference>
<organism evidence="1 2">
    <name type="scientific">Armillaria gallica</name>
    <name type="common">Bulbous honey fungus</name>
    <name type="synonym">Armillaria bulbosa</name>
    <dbReference type="NCBI Taxonomy" id="47427"/>
    <lineage>
        <taxon>Eukaryota</taxon>
        <taxon>Fungi</taxon>
        <taxon>Dikarya</taxon>
        <taxon>Basidiomycota</taxon>
        <taxon>Agaricomycotina</taxon>
        <taxon>Agaricomycetes</taxon>
        <taxon>Agaricomycetidae</taxon>
        <taxon>Agaricales</taxon>
        <taxon>Marasmiineae</taxon>
        <taxon>Physalacriaceae</taxon>
        <taxon>Armillaria</taxon>
    </lineage>
</organism>
<dbReference type="InParanoid" id="A0A2H3D2N8"/>
<evidence type="ECO:0000313" key="1">
    <source>
        <dbReference type="EMBL" id="PBK89541.1"/>
    </source>
</evidence>
<keyword evidence="2" id="KW-1185">Reference proteome</keyword>
<feature type="non-terminal residue" evidence="1">
    <location>
        <position position="141"/>
    </location>
</feature>
<protein>
    <recommendedName>
        <fullName evidence="3">F-box domain-containing protein</fullName>
    </recommendedName>
</protein>
<sequence length="141" mass="15873">MATVLSLESFPEELIERILAYCVVATPTPAVSCPAWAPVHPPTSPRPVCSRLAPLLVCKAFYRISLPHFYHTIHLTRPSQPANLLAALHHYPWLSRYVRRIVITGIFDGADQVFRRCSHVKALDITLDPRFPDQAYCPAVE</sequence>
<accession>A0A2H3D2N8</accession>
<evidence type="ECO:0000313" key="2">
    <source>
        <dbReference type="Proteomes" id="UP000217790"/>
    </source>
</evidence>
<reference evidence="2" key="1">
    <citation type="journal article" date="2017" name="Nat. Ecol. Evol.">
        <title>Genome expansion and lineage-specific genetic innovations in the forest pathogenic fungi Armillaria.</title>
        <authorList>
            <person name="Sipos G."/>
            <person name="Prasanna A.N."/>
            <person name="Walter M.C."/>
            <person name="O'Connor E."/>
            <person name="Balint B."/>
            <person name="Krizsan K."/>
            <person name="Kiss B."/>
            <person name="Hess J."/>
            <person name="Varga T."/>
            <person name="Slot J."/>
            <person name="Riley R."/>
            <person name="Boka B."/>
            <person name="Rigling D."/>
            <person name="Barry K."/>
            <person name="Lee J."/>
            <person name="Mihaltcheva S."/>
            <person name="LaButti K."/>
            <person name="Lipzen A."/>
            <person name="Waldron R."/>
            <person name="Moloney N.M."/>
            <person name="Sperisen C."/>
            <person name="Kredics L."/>
            <person name="Vagvoelgyi C."/>
            <person name="Patrignani A."/>
            <person name="Fitzpatrick D."/>
            <person name="Nagy I."/>
            <person name="Doyle S."/>
            <person name="Anderson J.B."/>
            <person name="Grigoriev I.V."/>
            <person name="Gueldener U."/>
            <person name="Muensterkoetter M."/>
            <person name="Nagy L.G."/>
        </authorList>
    </citation>
    <scope>NUCLEOTIDE SEQUENCE [LARGE SCALE GENOMIC DNA]</scope>
    <source>
        <strain evidence="2">Ar21-2</strain>
    </source>
</reference>
<dbReference type="AlphaFoldDB" id="A0A2H3D2N8"/>
<gene>
    <name evidence="1" type="ORF">ARMGADRAFT_1083525</name>
</gene>
<evidence type="ECO:0008006" key="3">
    <source>
        <dbReference type="Google" id="ProtNLM"/>
    </source>
</evidence>
<name>A0A2H3D2N8_ARMGA</name>
<dbReference type="OrthoDB" id="2966045at2759"/>
<dbReference type="Proteomes" id="UP000217790">
    <property type="component" value="Unassembled WGS sequence"/>
</dbReference>
<proteinExistence type="predicted"/>